<dbReference type="EMBL" id="CP137852">
    <property type="protein sequence ID" value="WPB82925.1"/>
    <property type="molecule type" value="Genomic_DNA"/>
</dbReference>
<sequence>MKRRHFLALGALAWPMAARAQNAPPPPAILRPHALLDGEVLRLSDLFDHAGPQAGRVIAASPQPGRRMVLETQNLINIARQNGVNWRPLTGTERIVIERPGRTVPRNEIEALLRDELTRHGIEPEMEIELPGLIPPMIPAQSWFQLALEGVTVEQPGARFQATLVVLADGAGTQRMRLAGRAVVTVPVVVATRRLALGEVIGPHDARLTRLRAERVRPGQAQQLAQVVGQELRRPMAADQGFALVDLGPPSIVQKNALVTLQLEANGLSLTAQGRALESAARGATVPVMNLASRNIVEGVAIAPGRVRVAMGAIPVAAR</sequence>
<evidence type="ECO:0000313" key="7">
    <source>
        <dbReference type="Proteomes" id="UP001305521"/>
    </source>
</evidence>
<feature type="chain" id="PRO_5047471149" evidence="4">
    <location>
        <begin position="21"/>
        <end position="319"/>
    </location>
</feature>
<gene>
    <name evidence="6" type="primary">flgA</name>
    <name evidence="6" type="ORF">R9Z33_12495</name>
</gene>
<dbReference type="Gene3D" id="2.30.30.760">
    <property type="match status" value="1"/>
</dbReference>
<keyword evidence="2 4" id="KW-0732">Signal</keyword>
<dbReference type="Pfam" id="PF13144">
    <property type="entry name" value="ChapFlgA"/>
    <property type="match status" value="1"/>
</dbReference>
<dbReference type="Proteomes" id="UP001305521">
    <property type="component" value="Chromosome"/>
</dbReference>
<dbReference type="InterPro" id="IPR017585">
    <property type="entry name" value="SAF_FlgA"/>
</dbReference>
<comment type="subcellular location">
    <subcellularLocation>
        <location evidence="1">Periplasm</location>
    </subcellularLocation>
</comment>
<dbReference type="Gene3D" id="3.90.1210.10">
    <property type="entry name" value="Antifreeze-like/N-acetylneuraminic acid synthase C-terminal domain"/>
    <property type="match status" value="1"/>
</dbReference>
<protein>
    <submittedName>
        <fullName evidence="6">Flagellar basal body P-ring formation chaperone FlgA</fullName>
    </submittedName>
</protein>
<evidence type="ECO:0000256" key="1">
    <source>
        <dbReference type="ARBA" id="ARBA00004418"/>
    </source>
</evidence>
<reference evidence="6 7" key="1">
    <citation type="submission" date="2023-11" db="EMBL/GenBank/DDBJ databases">
        <title>Arctic aerobic anoxygenic photoheterotroph Sediminicoccus rosea KRV36 adapts its photosynthesis to long days of polar summer.</title>
        <authorList>
            <person name="Tomasch J."/>
            <person name="Kopejtka K."/>
            <person name="Bily T."/>
            <person name="Gardiner A.T."/>
            <person name="Gardian Z."/>
            <person name="Shivaramu S."/>
            <person name="Koblizek M."/>
            <person name="Engelhardt F."/>
            <person name="Kaftan D."/>
        </authorList>
    </citation>
    <scope>NUCLEOTIDE SEQUENCE [LARGE SCALE GENOMIC DNA]</scope>
    <source>
        <strain evidence="6 7">R-30</strain>
    </source>
</reference>
<dbReference type="PANTHER" id="PTHR36307">
    <property type="entry name" value="FLAGELLA BASAL BODY P-RING FORMATION PROTEIN FLGA"/>
    <property type="match status" value="1"/>
</dbReference>
<dbReference type="RefSeq" id="WP_318646907.1">
    <property type="nucleotide sequence ID" value="NZ_CP137852.1"/>
</dbReference>
<evidence type="ECO:0000313" key="6">
    <source>
        <dbReference type="EMBL" id="WPB82925.1"/>
    </source>
</evidence>
<dbReference type="InterPro" id="IPR039246">
    <property type="entry name" value="Flagellar_FlgA"/>
</dbReference>
<proteinExistence type="predicted"/>
<keyword evidence="6" id="KW-0969">Cilium</keyword>
<dbReference type="PANTHER" id="PTHR36307:SF1">
    <property type="entry name" value="FLAGELLA BASAL BODY P-RING FORMATION PROTEIN FLGA"/>
    <property type="match status" value="1"/>
</dbReference>
<feature type="domain" description="SAF" evidence="5">
    <location>
        <begin position="186"/>
        <end position="248"/>
    </location>
</feature>
<accession>A0ABZ0PBB5</accession>
<evidence type="ECO:0000256" key="2">
    <source>
        <dbReference type="ARBA" id="ARBA00022729"/>
    </source>
</evidence>
<evidence type="ECO:0000256" key="3">
    <source>
        <dbReference type="ARBA" id="ARBA00022764"/>
    </source>
</evidence>
<dbReference type="SMART" id="SM00858">
    <property type="entry name" value="SAF"/>
    <property type="match status" value="1"/>
</dbReference>
<dbReference type="NCBIfam" id="TIGR03170">
    <property type="entry name" value="flgA_cterm"/>
    <property type="match status" value="1"/>
</dbReference>
<evidence type="ECO:0000256" key="4">
    <source>
        <dbReference type="SAM" id="SignalP"/>
    </source>
</evidence>
<name>A0ABZ0PBB5_9PROT</name>
<dbReference type="CDD" id="cd11614">
    <property type="entry name" value="SAF_CpaB_FlgA_like"/>
    <property type="match status" value="1"/>
</dbReference>
<feature type="signal peptide" evidence="4">
    <location>
        <begin position="1"/>
        <end position="20"/>
    </location>
</feature>
<keyword evidence="6" id="KW-0282">Flagellum</keyword>
<keyword evidence="7" id="KW-1185">Reference proteome</keyword>
<keyword evidence="6" id="KW-0966">Cell projection</keyword>
<evidence type="ECO:0000259" key="5">
    <source>
        <dbReference type="SMART" id="SM00858"/>
    </source>
</evidence>
<dbReference type="InterPro" id="IPR013974">
    <property type="entry name" value="SAF"/>
</dbReference>
<keyword evidence="3" id="KW-0574">Periplasm</keyword>
<organism evidence="6 7">
    <name type="scientific">Sediminicoccus rosea</name>
    <dbReference type="NCBI Taxonomy" id="1225128"/>
    <lineage>
        <taxon>Bacteria</taxon>
        <taxon>Pseudomonadati</taxon>
        <taxon>Pseudomonadota</taxon>
        <taxon>Alphaproteobacteria</taxon>
        <taxon>Acetobacterales</taxon>
        <taxon>Roseomonadaceae</taxon>
        <taxon>Sediminicoccus</taxon>
    </lineage>
</organism>